<protein>
    <submittedName>
        <fullName evidence="3">DNA protecting protein DprA</fullName>
    </submittedName>
</protein>
<reference evidence="3 4" key="1">
    <citation type="journal article" date="2016" name="Nat. Commun.">
        <title>Thousands of microbial genomes shed light on interconnected biogeochemical processes in an aquifer system.</title>
        <authorList>
            <person name="Anantharaman K."/>
            <person name="Brown C.T."/>
            <person name="Hug L.A."/>
            <person name="Sharon I."/>
            <person name="Castelle C.J."/>
            <person name="Probst A.J."/>
            <person name="Thomas B.C."/>
            <person name="Singh A."/>
            <person name="Wilkins M.J."/>
            <person name="Karaoz U."/>
            <person name="Brodie E.L."/>
            <person name="Williams K.H."/>
            <person name="Hubbard S.S."/>
            <person name="Banfield J.F."/>
        </authorList>
    </citation>
    <scope>NUCLEOTIDE SEQUENCE [LARGE SCALE GENOMIC DNA]</scope>
</reference>
<sequence>MGYTIRQLSDQEFPPQLLEIPEPPKELWLAGELPSPDTVLLTVVGARKHTSYGREACEEIIAGLAGYDITIVSGLAIGIDAIAHESAIRAGLMTIAVPGSGLDPRVLYPRTNYQLAERILEAGGALLSEFAPDTPPAPWTFPKRNRIMAGLARATLLIEAQERSGTLITARLATDYNRELLVVPGSIFSPLSKGTNQFIALGATPVTSAADVLRALGFNTEDMAEKVEIDLSQFPSDERAVLELLTEPLERERLITQMGVSASDANVLLMRLEINGYISDTPEGIRRNYI</sequence>
<evidence type="ECO:0000259" key="2">
    <source>
        <dbReference type="Pfam" id="PF02481"/>
    </source>
</evidence>
<dbReference type="Gene3D" id="1.10.10.10">
    <property type="entry name" value="Winged helix-like DNA-binding domain superfamily/Winged helix DNA-binding domain"/>
    <property type="match status" value="1"/>
</dbReference>
<dbReference type="Proteomes" id="UP000177122">
    <property type="component" value="Unassembled WGS sequence"/>
</dbReference>
<gene>
    <name evidence="3" type="ORF">A2845_02765</name>
</gene>
<dbReference type="GO" id="GO:0009294">
    <property type="term" value="P:DNA-mediated transformation"/>
    <property type="evidence" value="ECO:0007669"/>
    <property type="project" value="InterPro"/>
</dbReference>
<name>A0A1G2CXI1_9BACT</name>
<dbReference type="AlphaFoldDB" id="A0A1G2CXI1"/>
<dbReference type="Gene3D" id="3.40.50.450">
    <property type="match status" value="1"/>
</dbReference>
<dbReference type="PANTHER" id="PTHR43022:SF1">
    <property type="entry name" value="PROTEIN SMF"/>
    <property type="match status" value="1"/>
</dbReference>
<evidence type="ECO:0000313" key="3">
    <source>
        <dbReference type="EMBL" id="OGZ05218.1"/>
    </source>
</evidence>
<dbReference type="EMBL" id="MHLI01000015">
    <property type="protein sequence ID" value="OGZ05218.1"/>
    <property type="molecule type" value="Genomic_DNA"/>
</dbReference>
<dbReference type="InterPro" id="IPR003488">
    <property type="entry name" value="DprA"/>
</dbReference>
<proteinExistence type="inferred from homology"/>
<dbReference type="InterPro" id="IPR036388">
    <property type="entry name" value="WH-like_DNA-bd_sf"/>
</dbReference>
<comment type="caution">
    <text evidence="3">The sequence shown here is derived from an EMBL/GenBank/DDBJ whole genome shotgun (WGS) entry which is preliminary data.</text>
</comment>
<dbReference type="InterPro" id="IPR057666">
    <property type="entry name" value="DrpA_SLOG"/>
</dbReference>
<dbReference type="SUPFAM" id="SSF102405">
    <property type="entry name" value="MCP/YpsA-like"/>
    <property type="match status" value="1"/>
</dbReference>
<dbReference type="Pfam" id="PF02481">
    <property type="entry name" value="DNA_processg_A"/>
    <property type="match status" value="1"/>
</dbReference>
<organism evidence="3 4">
    <name type="scientific">Candidatus Lloydbacteria bacterium RIFCSPHIGHO2_01_FULL_49_22</name>
    <dbReference type="NCBI Taxonomy" id="1798658"/>
    <lineage>
        <taxon>Bacteria</taxon>
        <taxon>Candidatus Lloydiibacteriota</taxon>
    </lineage>
</organism>
<comment type="similarity">
    <text evidence="1">Belongs to the DprA/Smf family.</text>
</comment>
<dbReference type="PANTHER" id="PTHR43022">
    <property type="entry name" value="PROTEIN SMF"/>
    <property type="match status" value="1"/>
</dbReference>
<feature type="domain" description="Smf/DprA SLOG" evidence="2">
    <location>
        <begin position="8"/>
        <end position="216"/>
    </location>
</feature>
<evidence type="ECO:0000313" key="4">
    <source>
        <dbReference type="Proteomes" id="UP000177122"/>
    </source>
</evidence>
<evidence type="ECO:0000256" key="1">
    <source>
        <dbReference type="ARBA" id="ARBA00006525"/>
    </source>
</evidence>
<accession>A0A1G2CXI1</accession>
<dbReference type="NCBIfam" id="TIGR00732">
    <property type="entry name" value="dprA"/>
    <property type="match status" value="1"/>
</dbReference>